<dbReference type="EMBL" id="UZAN01048615">
    <property type="protein sequence ID" value="VDP86597.1"/>
    <property type="molecule type" value="Genomic_DNA"/>
</dbReference>
<feature type="compositionally biased region" description="Polar residues" evidence="1">
    <location>
        <begin position="114"/>
        <end position="134"/>
    </location>
</feature>
<dbReference type="OrthoDB" id="6288276at2759"/>
<protein>
    <submittedName>
        <fullName evidence="2 4">Uncharacterized protein</fullName>
    </submittedName>
</protein>
<dbReference type="WBParaSite" id="ECPE_0001020201-mRNA-1">
    <property type="protein sequence ID" value="ECPE_0001020201-mRNA-1"/>
    <property type="gene ID" value="ECPE_0001020201"/>
</dbReference>
<sequence length="236" mass="26668">MESLVEGVAFRRQLVHIRRALFPRRVHRKDYERIREEIDRLAGSWPPLIRSASVQALPKELFQDTDVAPTVSKPPGRPRKRNVSGVSTETEDEELLPQDPLTDAVVFRVPLAGSTASPSQPAVSPHPQGSTDRNMSVRRRRHSFDSGDFYMLQQRYPPIAESAHENHMGNFPNDSTAPPKFLDIPELMFRKQTQGDASVPCPRARAARKRYQSSGPRSEPLYAQTGHRTGPNRVMQ</sequence>
<feature type="region of interest" description="Disordered" evidence="1">
    <location>
        <begin position="113"/>
        <end position="137"/>
    </location>
</feature>
<evidence type="ECO:0000313" key="4">
    <source>
        <dbReference type="WBParaSite" id="ECPE_0001020201-mRNA-1"/>
    </source>
</evidence>
<reference evidence="4" key="1">
    <citation type="submission" date="2016-06" db="UniProtKB">
        <authorList>
            <consortium name="WormBaseParasite"/>
        </authorList>
    </citation>
    <scope>IDENTIFICATION</scope>
</reference>
<reference evidence="2 3" key="2">
    <citation type="submission" date="2018-11" db="EMBL/GenBank/DDBJ databases">
        <authorList>
            <consortium name="Pathogen Informatics"/>
        </authorList>
    </citation>
    <scope>NUCLEOTIDE SEQUENCE [LARGE SCALE GENOMIC DNA]</scope>
    <source>
        <strain evidence="2 3">Egypt</strain>
    </source>
</reference>
<evidence type="ECO:0000313" key="2">
    <source>
        <dbReference type="EMBL" id="VDP86597.1"/>
    </source>
</evidence>
<dbReference type="AlphaFoldDB" id="A0A183AT85"/>
<evidence type="ECO:0000256" key="1">
    <source>
        <dbReference type="SAM" id="MobiDB-lite"/>
    </source>
</evidence>
<feature type="region of interest" description="Disordered" evidence="1">
    <location>
        <begin position="65"/>
        <end position="95"/>
    </location>
</feature>
<organism evidence="4">
    <name type="scientific">Echinostoma caproni</name>
    <dbReference type="NCBI Taxonomy" id="27848"/>
    <lineage>
        <taxon>Eukaryota</taxon>
        <taxon>Metazoa</taxon>
        <taxon>Spiralia</taxon>
        <taxon>Lophotrochozoa</taxon>
        <taxon>Platyhelminthes</taxon>
        <taxon>Trematoda</taxon>
        <taxon>Digenea</taxon>
        <taxon>Plagiorchiida</taxon>
        <taxon>Echinostomata</taxon>
        <taxon>Echinostomatoidea</taxon>
        <taxon>Echinostomatidae</taxon>
        <taxon>Echinostoma</taxon>
    </lineage>
</organism>
<name>A0A183AT85_9TREM</name>
<dbReference type="Proteomes" id="UP000272942">
    <property type="component" value="Unassembled WGS sequence"/>
</dbReference>
<feature type="region of interest" description="Disordered" evidence="1">
    <location>
        <begin position="192"/>
        <end position="236"/>
    </location>
</feature>
<proteinExistence type="predicted"/>
<keyword evidence="3" id="KW-1185">Reference proteome</keyword>
<accession>A0A183AT85</accession>
<evidence type="ECO:0000313" key="3">
    <source>
        <dbReference type="Proteomes" id="UP000272942"/>
    </source>
</evidence>
<gene>
    <name evidence="2" type="ORF">ECPE_LOCUS10170</name>
</gene>